<gene>
    <name evidence="1" type="ORF">SAMN05216197_103218</name>
</gene>
<protein>
    <submittedName>
        <fullName evidence="1">Uncharacterized protein</fullName>
    </submittedName>
</protein>
<reference evidence="1 2" key="1">
    <citation type="submission" date="2016-10" db="EMBL/GenBank/DDBJ databases">
        <authorList>
            <person name="de Groot N.N."/>
        </authorList>
    </citation>
    <scope>NUCLEOTIDE SEQUENCE [LARGE SCALE GENOMIC DNA]</scope>
    <source>
        <strain evidence="1 2">DSM 11363</strain>
    </source>
</reference>
<evidence type="ECO:0000313" key="2">
    <source>
        <dbReference type="Proteomes" id="UP000182332"/>
    </source>
</evidence>
<dbReference type="EMBL" id="FOHW01000003">
    <property type="protein sequence ID" value="SES91553.1"/>
    <property type="molecule type" value="Genomic_DNA"/>
</dbReference>
<sequence length="145" mass="16911">MTVWIILSIIAVVLSPLVWLRPSRSQSGRMAMRMQARRMGLAMQLIPQEWPHWLPTEPPSPCPQYHRPRTARAPDVWVYWQMEAGMWVNQWREPCEDPRLLEQFMKLPADVYKVEAGKQLIAVYWAERGEPEVLQHIAAVLKALA</sequence>
<evidence type="ECO:0000313" key="1">
    <source>
        <dbReference type="EMBL" id="SES91553.1"/>
    </source>
</evidence>
<accession>A0A1I0ABF5</accession>
<dbReference type="AlphaFoldDB" id="A0A1I0ABF5"/>
<organism evidence="1 2">
    <name type="scientific">Pseudomonas graminis</name>
    <dbReference type="NCBI Taxonomy" id="158627"/>
    <lineage>
        <taxon>Bacteria</taxon>
        <taxon>Pseudomonadati</taxon>
        <taxon>Pseudomonadota</taxon>
        <taxon>Gammaproteobacteria</taxon>
        <taxon>Pseudomonadales</taxon>
        <taxon>Pseudomonadaceae</taxon>
        <taxon>Pseudomonas</taxon>
    </lineage>
</organism>
<dbReference type="Proteomes" id="UP000182332">
    <property type="component" value="Unassembled WGS sequence"/>
</dbReference>
<name>A0A1I0ABF5_9PSED</name>
<proteinExistence type="predicted"/>
<dbReference type="OrthoDB" id="6988097at2"/>
<dbReference type="RefSeq" id="WP_074885307.1">
    <property type="nucleotide sequence ID" value="NZ_FOHW01000003.1"/>
</dbReference>